<keyword evidence="2" id="KW-1185">Reference proteome</keyword>
<proteinExistence type="predicted"/>
<comment type="caution">
    <text evidence="1">The sequence shown here is derived from an EMBL/GenBank/DDBJ whole genome shotgun (WGS) entry which is preliminary data.</text>
</comment>
<organism evidence="1 2">
    <name type="scientific">Pristionchus mayeri</name>
    <dbReference type="NCBI Taxonomy" id="1317129"/>
    <lineage>
        <taxon>Eukaryota</taxon>
        <taxon>Metazoa</taxon>
        <taxon>Ecdysozoa</taxon>
        <taxon>Nematoda</taxon>
        <taxon>Chromadorea</taxon>
        <taxon>Rhabditida</taxon>
        <taxon>Rhabditina</taxon>
        <taxon>Diplogasteromorpha</taxon>
        <taxon>Diplogasteroidea</taxon>
        <taxon>Neodiplogasteridae</taxon>
        <taxon>Pristionchus</taxon>
    </lineage>
</organism>
<dbReference type="AlphaFoldDB" id="A0AAN5CIP4"/>
<name>A0AAN5CIP4_9BILA</name>
<protein>
    <submittedName>
        <fullName evidence="1">Uncharacterized protein</fullName>
    </submittedName>
</protein>
<accession>A0AAN5CIP4</accession>
<evidence type="ECO:0000313" key="1">
    <source>
        <dbReference type="EMBL" id="GMR45140.1"/>
    </source>
</evidence>
<feature type="non-terminal residue" evidence="1">
    <location>
        <position position="83"/>
    </location>
</feature>
<dbReference type="EMBL" id="BTRK01000004">
    <property type="protein sequence ID" value="GMR45140.1"/>
    <property type="molecule type" value="Genomic_DNA"/>
</dbReference>
<evidence type="ECO:0000313" key="2">
    <source>
        <dbReference type="Proteomes" id="UP001328107"/>
    </source>
</evidence>
<reference evidence="2" key="1">
    <citation type="submission" date="2022-10" db="EMBL/GenBank/DDBJ databases">
        <title>Genome assembly of Pristionchus species.</title>
        <authorList>
            <person name="Yoshida K."/>
            <person name="Sommer R.J."/>
        </authorList>
    </citation>
    <scope>NUCLEOTIDE SEQUENCE [LARGE SCALE GENOMIC DNA]</scope>
    <source>
        <strain evidence="2">RS5460</strain>
    </source>
</reference>
<feature type="non-terminal residue" evidence="1">
    <location>
        <position position="1"/>
    </location>
</feature>
<gene>
    <name evidence="1" type="ORF">PMAYCL1PPCAC_15335</name>
</gene>
<dbReference type="Proteomes" id="UP001328107">
    <property type="component" value="Unassembled WGS sequence"/>
</dbReference>
<sequence>GEENVESRISENKSGRLIGQVHHPLNSTRSESVIEENSVTGTMLFLLRTISSSGNAKEVENVAIGSEYFVHFHWIVPSLDDAF</sequence>